<proteinExistence type="predicted"/>
<organism evidence="1">
    <name type="scientific">Lygus hesperus</name>
    <name type="common">Western plant bug</name>
    <dbReference type="NCBI Taxonomy" id="30085"/>
    <lineage>
        <taxon>Eukaryota</taxon>
        <taxon>Metazoa</taxon>
        <taxon>Ecdysozoa</taxon>
        <taxon>Arthropoda</taxon>
        <taxon>Hexapoda</taxon>
        <taxon>Insecta</taxon>
        <taxon>Pterygota</taxon>
        <taxon>Neoptera</taxon>
        <taxon>Paraneoptera</taxon>
        <taxon>Hemiptera</taxon>
        <taxon>Heteroptera</taxon>
        <taxon>Panheteroptera</taxon>
        <taxon>Cimicomorpha</taxon>
        <taxon>Miridae</taxon>
        <taxon>Mirini</taxon>
        <taxon>Lygus</taxon>
    </lineage>
</organism>
<name>A0A0A9XH44_LYGHE</name>
<dbReference type="PANTHER" id="PTHR10773">
    <property type="entry name" value="DNA-DIRECTED RNA POLYMERASES I, II, AND III SUBUNIT RPABC2"/>
    <property type="match status" value="1"/>
</dbReference>
<dbReference type="GO" id="GO:0003746">
    <property type="term" value="F:translation elongation factor activity"/>
    <property type="evidence" value="ECO:0007669"/>
    <property type="project" value="UniProtKB-KW"/>
</dbReference>
<evidence type="ECO:0000313" key="1">
    <source>
        <dbReference type="EMBL" id="JAG18981.1"/>
    </source>
</evidence>
<reference evidence="1" key="2">
    <citation type="submission" date="2014-07" db="EMBL/GenBank/DDBJ databases">
        <authorList>
            <person name="Hull J."/>
        </authorList>
    </citation>
    <scope>NUCLEOTIDE SEQUENCE</scope>
</reference>
<dbReference type="AlphaFoldDB" id="A0A0A9XH44"/>
<dbReference type="PANTHER" id="PTHR10773:SF19">
    <property type="match status" value="1"/>
</dbReference>
<gene>
    <name evidence="1" type="primary">lepA_6</name>
    <name evidence="1" type="ORF">CM83_102898</name>
</gene>
<keyword evidence="1" id="KW-0251">Elongation factor</keyword>
<keyword evidence="1" id="KW-0648">Protein biosynthesis</keyword>
<sequence>MLFLRKVRVKLNKRLREQGSEEEIRVRKKLRMARGKLGEGQKETVKRKGNGYRRNATLQYFFEVGGVRHQVCKIFFLNTLCISEVYVKTALAKKGASGIVSPDNRGKKEPANKLDEGIRETVRSHIRSFPVFESHYSRERSSRTYLGNHLSISKMYNMYIEQCQEDGKDDRSIAKEWLYHDISIPSSILDLRNLPMIRVTTAMNLPVNFEIILSQKKRGTKYKLRMTLTYLKQTEGIRRRKRIKLSPKIKRQRKKL</sequence>
<reference evidence="1" key="1">
    <citation type="journal article" date="2014" name="PLoS ONE">
        <title>Transcriptome-Based Identification of ABC Transporters in the Western Tarnished Plant Bug Lygus hesperus.</title>
        <authorList>
            <person name="Hull J.J."/>
            <person name="Chaney K."/>
            <person name="Geib S.M."/>
            <person name="Fabrick J.A."/>
            <person name="Brent C.S."/>
            <person name="Walsh D."/>
            <person name="Lavine L.C."/>
        </authorList>
    </citation>
    <scope>NUCLEOTIDE SEQUENCE</scope>
</reference>
<accession>A0A0A9XH44</accession>
<protein>
    <submittedName>
        <fullName evidence="1">Elongation factor 4</fullName>
    </submittedName>
</protein>
<dbReference type="EMBL" id="GBHO01024623">
    <property type="protein sequence ID" value="JAG18981.1"/>
    <property type="molecule type" value="Transcribed_RNA"/>
</dbReference>